<dbReference type="GO" id="GO:0009231">
    <property type="term" value="P:riboflavin biosynthetic process"/>
    <property type="evidence" value="ECO:0007669"/>
    <property type="project" value="InterPro"/>
</dbReference>
<keyword evidence="3" id="KW-0288">FMN</keyword>
<evidence type="ECO:0000256" key="3">
    <source>
        <dbReference type="ARBA" id="ARBA00022643"/>
    </source>
</evidence>
<dbReference type="InterPro" id="IPR015865">
    <property type="entry name" value="Riboflavin_kinase_bac/euk"/>
</dbReference>
<reference evidence="9 10" key="1">
    <citation type="submission" date="2015-02" db="EMBL/GenBank/DDBJ databases">
        <title>Improved understanding of the partial-nitritation anammox process through 23 genomes representing the majority of the microbial community.</title>
        <authorList>
            <person name="Speth D.R."/>
            <person name="In T Zandt M."/>
            <person name="Guerrero Cruz S."/>
            <person name="Jetten M.S."/>
            <person name="Dutilh B.E."/>
        </authorList>
    </citation>
    <scope>NUCLEOTIDE SEQUENCE [LARGE SCALE GENOMIC DNA]</scope>
    <source>
        <strain evidence="9">OLB20</strain>
    </source>
</reference>
<dbReference type="EC" id="2.7.1.26" evidence="1"/>
<evidence type="ECO:0000256" key="4">
    <source>
        <dbReference type="ARBA" id="ARBA00022679"/>
    </source>
</evidence>
<keyword evidence="5" id="KW-0547">Nucleotide-binding</keyword>
<evidence type="ECO:0000256" key="5">
    <source>
        <dbReference type="ARBA" id="ARBA00022741"/>
    </source>
</evidence>
<feature type="domain" description="Riboflavin kinase" evidence="8">
    <location>
        <begin position="9"/>
        <end position="126"/>
    </location>
</feature>
<dbReference type="Gene3D" id="2.40.30.30">
    <property type="entry name" value="Riboflavin kinase-like"/>
    <property type="match status" value="1"/>
</dbReference>
<dbReference type="InterPro" id="IPR023468">
    <property type="entry name" value="Riboflavin_kinase"/>
</dbReference>
<evidence type="ECO:0000313" key="10">
    <source>
        <dbReference type="Proteomes" id="UP000070457"/>
    </source>
</evidence>
<dbReference type="SUPFAM" id="SSF82114">
    <property type="entry name" value="Riboflavin kinase-like"/>
    <property type="match status" value="1"/>
</dbReference>
<dbReference type="InterPro" id="IPR023465">
    <property type="entry name" value="Riboflavin_kinase_dom_sf"/>
</dbReference>
<dbReference type="AlphaFoldDB" id="A0A136M060"/>
<dbReference type="PANTHER" id="PTHR22749">
    <property type="entry name" value="RIBOFLAVIN KINASE/FMN ADENYLYLTRANSFERASE"/>
    <property type="match status" value="1"/>
</dbReference>
<keyword evidence="6" id="KW-0067">ATP-binding</keyword>
<evidence type="ECO:0000256" key="1">
    <source>
        <dbReference type="ARBA" id="ARBA00012105"/>
    </source>
</evidence>
<keyword evidence="2" id="KW-0285">Flavoprotein</keyword>
<evidence type="ECO:0000256" key="2">
    <source>
        <dbReference type="ARBA" id="ARBA00022630"/>
    </source>
</evidence>
<dbReference type="GO" id="GO:0009398">
    <property type="term" value="P:FMN biosynthetic process"/>
    <property type="evidence" value="ECO:0007669"/>
    <property type="project" value="TreeGrafter"/>
</dbReference>
<protein>
    <recommendedName>
        <fullName evidence="1">riboflavin kinase</fullName>
        <ecNumber evidence="1">2.7.1.26</ecNumber>
    </recommendedName>
</protein>
<evidence type="ECO:0000256" key="6">
    <source>
        <dbReference type="ARBA" id="ARBA00022840"/>
    </source>
</evidence>
<organism evidence="9 10">
    <name type="scientific">candidate division WS6 bacterium OLB20</name>
    <dbReference type="NCBI Taxonomy" id="1617426"/>
    <lineage>
        <taxon>Bacteria</taxon>
        <taxon>Candidatus Dojkabacteria</taxon>
    </lineage>
</organism>
<dbReference type="STRING" id="1617426.TR69_WS6001000159"/>
<evidence type="ECO:0000259" key="8">
    <source>
        <dbReference type="SMART" id="SM00904"/>
    </source>
</evidence>
<comment type="catalytic activity">
    <reaction evidence="7">
        <text>riboflavin + ATP = FMN + ADP + H(+)</text>
        <dbReference type="Rhea" id="RHEA:14357"/>
        <dbReference type="ChEBI" id="CHEBI:15378"/>
        <dbReference type="ChEBI" id="CHEBI:30616"/>
        <dbReference type="ChEBI" id="CHEBI:57986"/>
        <dbReference type="ChEBI" id="CHEBI:58210"/>
        <dbReference type="ChEBI" id="CHEBI:456216"/>
        <dbReference type="EC" id="2.7.1.26"/>
    </reaction>
</comment>
<accession>A0A136M060</accession>
<evidence type="ECO:0000313" key="9">
    <source>
        <dbReference type="EMBL" id="KXK27285.1"/>
    </source>
</evidence>
<dbReference type="SMART" id="SM00904">
    <property type="entry name" value="Flavokinase"/>
    <property type="match status" value="1"/>
</dbReference>
<dbReference type="GO" id="GO:0005524">
    <property type="term" value="F:ATP binding"/>
    <property type="evidence" value="ECO:0007669"/>
    <property type="project" value="UniProtKB-KW"/>
</dbReference>
<evidence type="ECO:0000256" key="7">
    <source>
        <dbReference type="ARBA" id="ARBA00047880"/>
    </source>
</evidence>
<sequence>MKQTDENWVQATVLHGDRQGRTIGYPTVNLDPSLLPVDLTRGVYACTVRYDGMTYLGALYFGPKLVNNKEADVLEIHLLEFNKTIYGEEIQFKLADFIRGVMDFDSYPDLRKQLMADIAEIEERTHAAA</sequence>
<dbReference type="Proteomes" id="UP000070457">
    <property type="component" value="Unassembled WGS sequence"/>
</dbReference>
<dbReference type="Pfam" id="PF01687">
    <property type="entry name" value="Flavokinase"/>
    <property type="match status" value="1"/>
</dbReference>
<dbReference type="GO" id="GO:0008531">
    <property type="term" value="F:riboflavin kinase activity"/>
    <property type="evidence" value="ECO:0007669"/>
    <property type="project" value="UniProtKB-EC"/>
</dbReference>
<comment type="caution">
    <text evidence="9">The sequence shown here is derived from an EMBL/GenBank/DDBJ whole genome shotgun (WGS) entry which is preliminary data.</text>
</comment>
<keyword evidence="4 9" id="KW-0808">Transferase</keyword>
<dbReference type="EMBL" id="JYNZ01000002">
    <property type="protein sequence ID" value="KXK27285.1"/>
    <property type="molecule type" value="Genomic_DNA"/>
</dbReference>
<name>A0A136M060_9BACT</name>
<keyword evidence="9" id="KW-0418">Kinase</keyword>
<gene>
    <name evidence="9" type="primary">ribR</name>
    <name evidence="9" type="ORF">TR69_WS6001000159</name>
</gene>
<proteinExistence type="predicted"/>
<dbReference type="PANTHER" id="PTHR22749:SF6">
    <property type="entry name" value="RIBOFLAVIN KINASE"/>
    <property type="match status" value="1"/>
</dbReference>